<protein>
    <recommendedName>
        <fullName evidence="3">Ribbon-helix-helix protein, CopG family</fullName>
    </recommendedName>
</protein>
<evidence type="ECO:0000313" key="2">
    <source>
        <dbReference type="Proteomes" id="UP000466586"/>
    </source>
</evidence>
<accession>A0A7K1YAF0</accession>
<reference evidence="1 2" key="1">
    <citation type="submission" date="2019-11" db="EMBL/GenBank/DDBJ databases">
        <title>Pedobacter sp. HMF7647 Genome sequencing and assembly.</title>
        <authorList>
            <person name="Kang H."/>
            <person name="Kim H."/>
            <person name="Joh K."/>
        </authorList>
    </citation>
    <scope>NUCLEOTIDE SEQUENCE [LARGE SCALE GENOMIC DNA]</scope>
    <source>
        <strain evidence="1 2">HMF7647</strain>
    </source>
</reference>
<gene>
    <name evidence="1" type="ORF">GS399_08710</name>
</gene>
<keyword evidence="2" id="KW-1185">Reference proteome</keyword>
<dbReference type="AlphaFoldDB" id="A0A7K1YAF0"/>
<dbReference type="EMBL" id="WVHT01000003">
    <property type="protein sequence ID" value="MXV51048.1"/>
    <property type="molecule type" value="Genomic_DNA"/>
</dbReference>
<comment type="caution">
    <text evidence="1">The sequence shown here is derived from an EMBL/GenBank/DDBJ whole genome shotgun (WGS) entry which is preliminary data.</text>
</comment>
<dbReference type="InterPro" id="IPR013321">
    <property type="entry name" value="Arc_rbn_hlx_hlx"/>
</dbReference>
<organism evidence="1 2">
    <name type="scientific">Hufsiella arboris</name>
    <dbReference type="NCBI Taxonomy" id="2695275"/>
    <lineage>
        <taxon>Bacteria</taxon>
        <taxon>Pseudomonadati</taxon>
        <taxon>Bacteroidota</taxon>
        <taxon>Sphingobacteriia</taxon>
        <taxon>Sphingobacteriales</taxon>
        <taxon>Sphingobacteriaceae</taxon>
        <taxon>Hufsiella</taxon>
    </lineage>
</organism>
<name>A0A7K1YAF0_9SPHI</name>
<dbReference type="RefSeq" id="WP_160844220.1">
    <property type="nucleotide sequence ID" value="NZ_WVHT01000003.1"/>
</dbReference>
<evidence type="ECO:0008006" key="3">
    <source>
        <dbReference type="Google" id="ProtNLM"/>
    </source>
</evidence>
<dbReference type="GO" id="GO:0006355">
    <property type="term" value="P:regulation of DNA-templated transcription"/>
    <property type="evidence" value="ECO:0007669"/>
    <property type="project" value="InterPro"/>
</dbReference>
<evidence type="ECO:0000313" key="1">
    <source>
        <dbReference type="EMBL" id="MXV51048.1"/>
    </source>
</evidence>
<proteinExistence type="predicted"/>
<sequence>MKSILLKVDDKLFEETEAHAKELKTSRNGYIKKALEVYNKWAEKKQIEDQLRREVLLLKKSDTDAALSAEFEEASLTDLEKYLDD</sequence>
<dbReference type="Gene3D" id="1.10.1220.10">
    <property type="entry name" value="Met repressor-like"/>
    <property type="match status" value="1"/>
</dbReference>
<dbReference type="Proteomes" id="UP000466586">
    <property type="component" value="Unassembled WGS sequence"/>
</dbReference>